<evidence type="ECO:0000256" key="1">
    <source>
        <dbReference type="SAM" id="SignalP"/>
    </source>
</evidence>
<dbReference type="RefSeq" id="WP_375736243.1">
    <property type="nucleotide sequence ID" value="NZ_JBCGDC010000118.1"/>
</dbReference>
<gene>
    <name evidence="2" type="ORF">AAFH96_28495</name>
</gene>
<dbReference type="Proteomes" id="UP001582793">
    <property type="component" value="Unassembled WGS sequence"/>
</dbReference>
<dbReference type="EMBL" id="JBCGDC010000118">
    <property type="protein sequence ID" value="MFB6397013.1"/>
    <property type="molecule type" value="Genomic_DNA"/>
</dbReference>
<evidence type="ECO:0000313" key="3">
    <source>
        <dbReference type="Proteomes" id="UP001582793"/>
    </source>
</evidence>
<evidence type="ECO:0000313" key="2">
    <source>
        <dbReference type="EMBL" id="MFB6397013.1"/>
    </source>
</evidence>
<protein>
    <submittedName>
        <fullName evidence="2">Uncharacterized protein</fullName>
    </submittedName>
</protein>
<comment type="caution">
    <text evidence="2">The sequence shown here is derived from an EMBL/GenBank/DDBJ whole genome shotgun (WGS) entry which is preliminary data.</text>
</comment>
<keyword evidence="1" id="KW-0732">Signal</keyword>
<organism evidence="2 3">
    <name type="scientific">Polymorphospora lycopeni</name>
    <dbReference type="NCBI Taxonomy" id="3140240"/>
    <lineage>
        <taxon>Bacteria</taxon>
        <taxon>Bacillati</taxon>
        <taxon>Actinomycetota</taxon>
        <taxon>Actinomycetes</taxon>
        <taxon>Micromonosporales</taxon>
        <taxon>Micromonosporaceae</taxon>
        <taxon>Polymorphospora</taxon>
    </lineage>
</organism>
<feature type="signal peptide" evidence="1">
    <location>
        <begin position="1"/>
        <end position="30"/>
    </location>
</feature>
<keyword evidence="3" id="KW-1185">Reference proteome</keyword>
<feature type="chain" id="PRO_5045060982" evidence="1">
    <location>
        <begin position="31"/>
        <end position="147"/>
    </location>
</feature>
<name>A0ABV5CYD5_9ACTN</name>
<accession>A0ABV5CYD5</accession>
<proteinExistence type="predicted"/>
<sequence>MERPMKRPRIRSVLASVAACVVAATTFTLAGATPAAAIGQETFGCRIAPGVVFTWNTYCNNSAPASTYNVGFAVQNTSGSYTFAWSVSGPYQSINTGCTATSPTCSVWVSGHSDSSIEATVTYTQNGQSRTQTAYATVNRYCGSQLC</sequence>
<reference evidence="2 3" key="1">
    <citation type="submission" date="2024-04" db="EMBL/GenBank/DDBJ databases">
        <title>Polymorphospora sp. isolated from Baiyangdian Lake in Xiong'an New Area.</title>
        <authorList>
            <person name="Zhang X."/>
            <person name="Liu J."/>
        </authorList>
    </citation>
    <scope>NUCLEOTIDE SEQUENCE [LARGE SCALE GENOMIC DNA]</scope>
    <source>
        <strain evidence="2 3">2-325</strain>
    </source>
</reference>